<name>A0A255I8E7_9FIRM</name>
<dbReference type="AlphaFoldDB" id="A0A255I8E7"/>
<evidence type="ECO:0000313" key="1">
    <source>
        <dbReference type="EMBL" id="PXV89119.1"/>
    </source>
</evidence>
<dbReference type="Proteomes" id="UP000247523">
    <property type="component" value="Unassembled WGS sequence"/>
</dbReference>
<dbReference type="EMBL" id="QICS01000007">
    <property type="protein sequence ID" value="PXV89119.1"/>
    <property type="molecule type" value="Genomic_DNA"/>
</dbReference>
<evidence type="ECO:0000313" key="3">
    <source>
        <dbReference type="Proteomes" id="UP000216411"/>
    </source>
</evidence>
<keyword evidence="3" id="KW-1185">Reference proteome</keyword>
<organism evidence="1 4">
    <name type="scientific">Lachnotalea glycerini</name>
    <dbReference type="NCBI Taxonomy" id="1763509"/>
    <lineage>
        <taxon>Bacteria</taxon>
        <taxon>Bacillati</taxon>
        <taxon>Bacillota</taxon>
        <taxon>Clostridia</taxon>
        <taxon>Lachnospirales</taxon>
        <taxon>Lachnospiraceae</taxon>
        <taxon>Lachnotalea</taxon>
    </lineage>
</organism>
<sequence length="80" mass="9481">MLDNPRDRFIKLEAIRVKYGLSKEQMTNFLGLDNVAAYEDKINKKYPFTYDELLIIKATFNLKAERRGEKLYTVDDIFLD</sequence>
<reference evidence="2 3" key="1">
    <citation type="journal article" date="2017" name="Genome Announc.">
        <title>Draft Genome Sequence of a Sporulating and Motile Strain of Lachnotalea glycerini Isolated from Water in Quebec City, Canada.</title>
        <authorList>
            <person name="Maheux A.F."/>
            <person name="Boudreau D.K."/>
            <person name="Berube E."/>
            <person name="Boissinot M."/>
            <person name="Raymond F."/>
            <person name="Brodeur S."/>
            <person name="Corbeil J."/>
            <person name="Isabel S."/>
            <person name="Omar R.F."/>
            <person name="Bergeron M.G."/>
        </authorList>
    </citation>
    <scope>NUCLEOTIDE SEQUENCE [LARGE SCALE GENOMIC DNA]</scope>
    <source>
        <strain evidence="2 3">CCRI-19302</strain>
    </source>
</reference>
<accession>A0A255I8E7</accession>
<protein>
    <recommendedName>
        <fullName evidence="5">XRE family transcriptional regulator</fullName>
    </recommendedName>
</protein>
<evidence type="ECO:0000313" key="2">
    <source>
        <dbReference type="EMBL" id="RDY29527.1"/>
    </source>
</evidence>
<dbReference type="OrthoDB" id="1757480at2"/>
<dbReference type="RefSeq" id="WP_094378197.1">
    <property type="nucleotide sequence ID" value="NZ_NOKA02000067.1"/>
</dbReference>
<reference evidence="1 4" key="2">
    <citation type="submission" date="2018-05" db="EMBL/GenBank/DDBJ databases">
        <title>Genomic Encyclopedia of Type Strains, Phase IV (KMG-IV): sequencing the most valuable type-strain genomes for metagenomic binning, comparative biology and taxonomic classification.</title>
        <authorList>
            <person name="Goeker M."/>
        </authorList>
    </citation>
    <scope>NUCLEOTIDE SEQUENCE [LARGE SCALE GENOMIC DNA]</scope>
    <source>
        <strain evidence="1 4">DSM 28816</strain>
    </source>
</reference>
<comment type="caution">
    <text evidence="1">The sequence shown here is derived from an EMBL/GenBank/DDBJ whole genome shotgun (WGS) entry which is preliminary data.</text>
</comment>
<proteinExistence type="predicted"/>
<evidence type="ECO:0008006" key="5">
    <source>
        <dbReference type="Google" id="ProtNLM"/>
    </source>
</evidence>
<reference evidence="2" key="3">
    <citation type="submission" date="2018-07" db="EMBL/GenBank/DDBJ databases">
        <authorList>
            <person name="Quirk P.G."/>
            <person name="Krulwich T.A."/>
        </authorList>
    </citation>
    <scope>NUCLEOTIDE SEQUENCE</scope>
    <source>
        <strain evidence="2">CCRI-19302</strain>
    </source>
</reference>
<dbReference type="Proteomes" id="UP000216411">
    <property type="component" value="Unassembled WGS sequence"/>
</dbReference>
<evidence type="ECO:0000313" key="4">
    <source>
        <dbReference type="Proteomes" id="UP000247523"/>
    </source>
</evidence>
<dbReference type="EMBL" id="NOKA02000067">
    <property type="protein sequence ID" value="RDY29527.1"/>
    <property type="molecule type" value="Genomic_DNA"/>
</dbReference>
<gene>
    <name evidence="1" type="ORF">C8E03_10796</name>
    <name evidence="2" type="ORF">CG710_018440</name>
</gene>